<dbReference type="AlphaFoldDB" id="A0A348G1S7"/>
<dbReference type="KEGG" id="blag:BLTE_21950"/>
<dbReference type="RefSeq" id="WP_126400403.1">
    <property type="nucleotide sequence ID" value="NZ_AP018907.1"/>
</dbReference>
<evidence type="ECO:0008006" key="4">
    <source>
        <dbReference type="Google" id="ProtNLM"/>
    </source>
</evidence>
<keyword evidence="3" id="KW-1185">Reference proteome</keyword>
<dbReference type="OrthoDB" id="7960546at2"/>
<evidence type="ECO:0000313" key="2">
    <source>
        <dbReference type="EMBL" id="BBF93510.1"/>
    </source>
</evidence>
<keyword evidence="1" id="KW-1133">Transmembrane helix</keyword>
<keyword evidence="1" id="KW-0812">Transmembrane</keyword>
<keyword evidence="1" id="KW-0472">Membrane</keyword>
<dbReference type="EMBL" id="AP018907">
    <property type="protein sequence ID" value="BBF93510.1"/>
    <property type="molecule type" value="Genomic_DNA"/>
</dbReference>
<name>A0A348G1S7_9HYPH</name>
<dbReference type="Proteomes" id="UP000266934">
    <property type="component" value="Chromosome"/>
</dbReference>
<evidence type="ECO:0000256" key="1">
    <source>
        <dbReference type="SAM" id="Phobius"/>
    </source>
</evidence>
<gene>
    <name evidence="2" type="ORF">BLTE_21950</name>
</gene>
<accession>A0A348G1S7</accession>
<proteinExistence type="predicted"/>
<organism evidence="2 3">
    <name type="scientific">Blastochloris tepida</name>
    <dbReference type="NCBI Taxonomy" id="2233851"/>
    <lineage>
        <taxon>Bacteria</taxon>
        <taxon>Pseudomonadati</taxon>
        <taxon>Pseudomonadota</taxon>
        <taxon>Alphaproteobacteria</taxon>
        <taxon>Hyphomicrobiales</taxon>
        <taxon>Blastochloridaceae</taxon>
        <taxon>Blastochloris</taxon>
    </lineage>
</organism>
<sequence>MDEMTLIAVKTSATAFVLMAVIAALCAGLIRVIVTVLARSSRAPAREAPALAMPVRDDRAEVAAVIAAAVHAALPGRHRIIHLGEATNGQDWTRETRTRLHTSHAPRR</sequence>
<protein>
    <recommendedName>
        <fullName evidence="4">Oxaloacetate decarboxylase gamma chain</fullName>
    </recommendedName>
</protein>
<feature type="transmembrane region" description="Helical" evidence="1">
    <location>
        <begin position="12"/>
        <end position="38"/>
    </location>
</feature>
<reference evidence="2 3" key="1">
    <citation type="submission" date="2018-08" db="EMBL/GenBank/DDBJ databases">
        <title>Complete genome sequencing of Blastochloris tepida GI.</title>
        <authorList>
            <person name="Tsukatani Y."/>
            <person name="Mori H."/>
        </authorList>
    </citation>
    <scope>NUCLEOTIDE SEQUENCE [LARGE SCALE GENOMIC DNA]</scope>
    <source>
        <strain evidence="2 3">GI</strain>
    </source>
</reference>
<evidence type="ECO:0000313" key="3">
    <source>
        <dbReference type="Proteomes" id="UP000266934"/>
    </source>
</evidence>